<reference evidence="2" key="2">
    <citation type="submission" date="2023-02" db="EMBL/GenBank/DDBJ databases">
        <authorList>
            <person name="Rayyan A."/>
            <person name="Meyer T."/>
            <person name="Kyndt J.A."/>
        </authorList>
    </citation>
    <scope>NUCLEOTIDE SEQUENCE</scope>
    <source>
        <strain evidence="2">DSM 9987</strain>
    </source>
</reference>
<dbReference type="Proteomes" id="UP001165652">
    <property type="component" value="Unassembled WGS sequence"/>
</dbReference>
<keyword evidence="3" id="KW-1185">Reference proteome</keyword>
<feature type="transmembrane region" description="Helical" evidence="1">
    <location>
        <begin position="190"/>
        <end position="210"/>
    </location>
</feature>
<dbReference type="RefSeq" id="WP_272777934.1">
    <property type="nucleotide sequence ID" value="NZ_JAQQLI010000023.1"/>
</dbReference>
<dbReference type="EMBL" id="JAQQLI010000023">
    <property type="protein sequence ID" value="MDC7787093.1"/>
    <property type="molecule type" value="Genomic_DNA"/>
</dbReference>
<feature type="transmembrane region" description="Helical" evidence="1">
    <location>
        <begin position="130"/>
        <end position="148"/>
    </location>
</feature>
<dbReference type="InterPro" id="IPR009495">
    <property type="entry name" value="NrsF"/>
</dbReference>
<feature type="transmembrane region" description="Helical" evidence="1">
    <location>
        <begin position="90"/>
        <end position="110"/>
    </location>
</feature>
<proteinExistence type="predicted"/>
<keyword evidence="1" id="KW-1133">Transmembrane helix</keyword>
<sequence>MKTDDLVRALAADAAVRERPLAVALPVAAAAGLAVALALFAVALGPRPDIATAAQTLRFVLKPVEMGLFAIVAVVLAVRLAEPGAPVRRLVAGLAAPAGLLGVAVTAELATVPSAEWGRRLVGTNARVCLVSIPLLAAPVLVASLWALRRGAPVHPAGAGAAAGLFSASVAAALYALHCGDDSPLFVATWYSLATVLVVAAGALAGRRLLRW</sequence>
<feature type="transmembrane region" description="Helical" evidence="1">
    <location>
        <begin position="56"/>
        <end position="78"/>
    </location>
</feature>
<evidence type="ECO:0000313" key="3">
    <source>
        <dbReference type="Proteomes" id="UP001165652"/>
    </source>
</evidence>
<feature type="transmembrane region" description="Helical" evidence="1">
    <location>
        <begin position="160"/>
        <end position="178"/>
    </location>
</feature>
<evidence type="ECO:0000313" key="2">
    <source>
        <dbReference type="EMBL" id="MDC7787093.1"/>
    </source>
</evidence>
<keyword evidence="1" id="KW-0812">Transmembrane</keyword>
<protein>
    <submittedName>
        <fullName evidence="2">NrsF family protein</fullName>
    </submittedName>
</protein>
<evidence type="ECO:0000256" key="1">
    <source>
        <dbReference type="SAM" id="Phobius"/>
    </source>
</evidence>
<gene>
    <name evidence="2" type="ORF">PQJ73_15480</name>
</gene>
<comment type="caution">
    <text evidence="2">The sequence shown here is derived from an EMBL/GenBank/DDBJ whole genome shotgun (WGS) entry which is preliminary data.</text>
</comment>
<organism evidence="2 3">
    <name type="scientific">Rhodoplanes tepidamans</name>
    <name type="common">Rhodoplanes cryptolactis</name>
    <dbReference type="NCBI Taxonomy" id="200616"/>
    <lineage>
        <taxon>Bacteria</taxon>
        <taxon>Pseudomonadati</taxon>
        <taxon>Pseudomonadota</taxon>
        <taxon>Alphaproteobacteria</taxon>
        <taxon>Hyphomicrobiales</taxon>
        <taxon>Nitrobacteraceae</taxon>
        <taxon>Rhodoplanes</taxon>
    </lineage>
</organism>
<accession>A0ABT5JBM4</accession>
<keyword evidence="1" id="KW-0472">Membrane</keyword>
<name>A0ABT5JBM4_RHOTP</name>
<feature type="transmembrane region" description="Helical" evidence="1">
    <location>
        <begin position="21"/>
        <end position="44"/>
    </location>
</feature>
<reference evidence="2" key="1">
    <citation type="journal article" date="2023" name="Microbiol Resour">
        <title>Genome Sequences of Rhodoplanes serenus and Two Thermotolerant Strains, Rhodoplanes tepidamans and 'Rhodoplanes cryptolactis,' Further Refine the Genus.</title>
        <authorList>
            <person name="Rayyan A.A."/>
            <person name="Kyndt J.A."/>
        </authorList>
    </citation>
    <scope>NUCLEOTIDE SEQUENCE</scope>
    <source>
        <strain evidence="2">DSM 9987</strain>
    </source>
</reference>
<dbReference type="Pfam" id="PF06532">
    <property type="entry name" value="NrsF"/>
    <property type="match status" value="1"/>
</dbReference>